<dbReference type="NCBIfam" id="TIGR00914">
    <property type="entry name" value="2A0601"/>
    <property type="match status" value="1"/>
</dbReference>
<keyword evidence="4 7" id="KW-0812">Transmembrane</keyword>
<feature type="transmembrane region" description="Helical" evidence="7">
    <location>
        <begin position="12"/>
        <end position="31"/>
    </location>
</feature>
<feature type="transmembrane region" description="Helical" evidence="7">
    <location>
        <begin position="919"/>
        <end position="943"/>
    </location>
</feature>
<dbReference type="EMBL" id="JAIOIU010000060">
    <property type="protein sequence ID" value="MBZ0159500.1"/>
    <property type="molecule type" value="Genomic_DNA"/>
</dbReference>
<dbReference type="SUPFAM" id="SSF82693">
    <property type="entry name" value="Multidrug efflux transporter AcrB pore domain, PN1, PN2, PC1 and PC2 subdomains"/>
    <property type="match status" value="2"/>
</dbReference>
<comment type="caution">
    <text evidence="8">The sequence shown here is derived from an EMBL/GenBank/DDBJ whole genome shotgun (WGS) entry which is preliminary data.</text>
</comment>
<dbReference type="AlphaFoldDB" id="A0AAJ1AGX2"/>
<gene>
    <name evidence="8" type="ORF">K8G79_05120</name>
</gene>
<dbReference type="PANTHER" id="PTHR32063:SF19">
    <property type="entry name" value="CATION EFFLUX SYSTEM PROTEIN CUSA"/>
    <property type="match status" value="1"/>
</dbReference>
<evidence type="ECO:0000256" key="3">
    <source>
        <dbReference type="ARBA" id="ARBA00022475"/>
    </source>
</evidence>
<feature type="transmembrane region" description="Helical" evidence="7">
    <location>
        <begin position="1005"/>
        <end position="1028"/>
    </location>
</feature>
<feature type="transmembrane region" description="Helical" evidence="7">
    <location>
        <begin position="342"/>
        <end position="358"/>
    </location>
</feature>
<feature type="transmembrane region" description="Helical" evidence="7">
    <location>
        <begin position="365"/>
        <end position="384"/>
    </location>
</feature>
<organism evidence="8 9">
    <name type="scientific">Candidatus Methylomirabilis tolerans</name>
    <dbReference type="NCBI Taxonomy" id="3123416"/>
    <lineage>
        <taxon>Bacteria</taxon>
        <taxon>Candidatus Methylomirabilota</taxon>
        <taxon>Candidatus Methylomirabilia</taxon>
        <taxon>Candidatus Methylomirabilales</taxon>
        <taxon>Candidatus Methylomirabilaceae</taxon>
        <taxon>Candidatus Methylomirabilis</taxon>
    </lineage>
</organism>
<evidence type="ECO:0000256" key="2">
    <source>
        <dbReference type="ARBA" id="ARBA00022448"/>
    </source>
</evidence>
<evidence type="ECO:0000256" key="4">
    <source>
        <dbReference type="ARBA" id="ARBA00022692"/>
    </source>
</evidence>
<evidence type="ECO:0000256" key="6">
    <source>
        <dbReference type="ARBA" id="ARBA00023136"/>
    </source>
</evidence>
<protein>
    <submittedName>
        <fullName evidence="8">CusA/CzcA family heavy metal efflux RND transporter</fullName>
    </submittedName>
</protein>
<feature type="transmembrane region" description="Helical" evidence="7">
    <location>
        <begin position="533"/>
        <end position="550"/>
    </location>
</feature>
<feature type="transmembrane region" description="Helical" evidence="7">
    <location>
        <begin position="441"/>
        <end position="461"/>
    </location>
</feature>
<dbReference type="SUPFAM" id="SSF82714">
    <property type="entry name" value="Multidrug efflux transporter AcrB TolC docking domain, DN and DC subdomains"/>
    <property type="match status" value="2"/>
</dbReference>
<reference evidence="8 9" key="1">
    <citation type="journal article" date="2021" name="bioRxiv">
        <title>Unraveling nitrogen, sulfur and carbon metabolic pathways and microbial community transcriptional responses to substrate deprivation and toxicity stresses in a bioreactor mimicking anoxic brackish coastal sediment conditions.</title>
        <authorList>
            <person name="Martins P.D."/>
            <person name="Echeveste M.J."/>
            <person name="Arshad A."/>
            <person name="Kurth J."/>
            <person name="Ouboter H."/>
            <person name="Jetten M.S.M."/>
            <person name="Welte C.U."/>
        </authorList>
    </citation>
    <scope>NUCLEOTIDE SEQUENCE [LARGE SCALE GENOMIC DNA]</scope>
    <source>
        <strain evidence="8">MAG_38</strain>
    </source>
</reference>
<keyword evidence="2" id="KW-0813">Transport</keyword>
<accession>A0AAJ1AGX2</accession>
<dbReference type="InterPro" id="IPR004763">
    <property type="entry name" value="CusA-like"/>
</dbReference>
<evidence type="ECO:0000256" key="5">
    <source>
        <dbReference type="ARBA" id="ARBA00022989"/>
    </source>
</evidence>
<dbReference type="Gene3D" id="3.30.70.1320">
    <property type="entry name" value="Multidrug efflux transporter AcrB pore domain like"/>
    <property type="match status" value="1"/>
</dbReference>
<dbReference type="GO" id="GO:0042910">
    <property type="term" value="F:xenobiotic transmembrane transporter activity"/>
    <property type="evidence" value="ECO:0007669"/>
    <property type="project" value="TreeGrafter"/>
</dbReference>
<keyword evidence="5 7" id="KW-1133">Transmembrane helix</keyword>
<dbReference type="Proteomes" id="UP001197609">
    <property type="component" value="Unassembled WGS sequence"/>
</dbReference>
<feature type="transmembrane region" description="Helical" evidence="7">
    <location>
        <begin position="390"/>
        <end position="411"/>
    </location>
</feature>
<dbReference type="PRINTS" id="PR00702">
    <property type="entry name" value="ACRIFLAVINRP"/>
</dbReference>
<evidence type="ECO:0000313" key="8">
    <source>
        <dbReference type="EMBL" id="MBZ0159500.1"/>
    </source>
</evidence>
<name>A0AAJ1AGX2_9BACT</name>
<feature type="transmembrane region" description="Helical" evidence="7">
    <location>
        <begin position="981"/>
        <end position="999"/>
    </location>
</feature>
<dbReference type="Gene3D" id="3.30.70.1440">
    <property type="entry name" value="Multidrug efflux transporter AcrB pore domain"/>
    <property type="match status" value="1"/>
</dbReference>
<dbReference type="InterPro" id="IPR027463">
    <property type="entry name" value="AcrB_DN_DC_subdom"/>
</dbReference>
<evidence type="ECO:0000256" key="1">
    <source>
        <dbReference type="ARBA" id="ARBA00004651"/>
    </source>
</evidence>
<dbReference type="InterPro" id="IPR001036">
    <property type="entry name" value="Acrflvin-R"/>
</dbReference>
<evidence type="ECO:0000256" key="7">
    <source>
        <dbReference type="SAM" id="Phobius"/>
    </source>
</evidence>
<feature type="transmembrane region" description="Helical" evidence="7">
    <location>
        <begin position="869"/>
        <end position="885"/>
    </location>
</feature>
<comment type="subcellular location">
    <subcellularLocation>
        <location evidence="1">Cell membrane</location>
        <topology evidence="1">Multi-pass membrane protein</topology>
    </subcellularLocation>
</comment>
<dbReference type="GO" id="GO:0008324">
    <property type="term" value="F:monoatomic cation transmembrane transporter activity"/>
    <property type="evidence" value="ECO:0007669"/>
    <property type="project" value="InterPro"/>
</dbReference>
<dbReference type="Pfam" id="PF00873">
    <property type="entry name" value="ACR_tran"/>
    <property type="match status" value="1"/>
</dbReference>
<proteinExistence type="predicted"/>
<keyword evidence="3" id="KW-1003">Cell membrane</keyword>
<evidence type="ECO:0000313" key="9">
    <source>
        <dbReference type="Proteomes" id="UP001197609"/>
    </source>
</evidence>
<dbReference type="Gene3D" id="3.30.70.1430">
    <property type="entry name" value="Multidrug efflux transporter AcrB pore domain"/>
    <property type="match status" value="2"/>
</dbReference>
<dbReference type="GO" id="GO:0005886">
    <property type="term" value="C:plasma membrane"/>
    <property type="evidence" value="ECO:0007669"/>
    <property type="project" value="UniProtKB-SubCell"/>
</dbReference>
<dbReference type="Gene3D" id="3.30.2090.10">
    <property type="entry name" value="Multidrug efflux transporter AcrB TolC docking domain, DN and DC subdomains"/>
    <property type="match status" value="2"/>
</dbReference>
<dbReference type="SUPFAM" id="SSF82866">
    <property type="entry name" value="Multidrug efflux transporter AcrB transmembrane domain"/>
    <property type="match status" value="2"/>
</dbReference>
<dbReference type="PANTHER" id="PTHR32063">
    <property type="match status" value="1"/>
</dbReference>
<feature type="transmembrane region" description="Helical" evidence="7">
    <location>
        <begin position="481"/>
        <end position="500"/>
    </location>
</feature>
<dbReference type="Gene3D" id="1.20.1640.10">
    <property type="entry name" value="Multidrug efflux transporter AcrB transmembrane domain"/>
    <property type="match status" value="2"/>
</dbReference>
<feature type="transmembrane region" description="Helical" evidence="7">
    <location>
        <begin position="892"/>
        <end position="913"/>
    </location>
</feature>
<keyword evidence="6 7" id="KW-0472">Membrane</keyword>
<sequence>MISRLIEWSATNRFIIGLFTLFAVAWGIWALRHTPLDAIPDLSDVQVIVQTEWAERSPTLVEDQVTYPIVVSLLSAPKVKAVRGFSFFGASFVYIIFQDGTDLYWARTRVLEYMQGVQDRLPDGVTPILGPDATGVGWGFEYALVDETGRHDLAQLRTLNDWYVHHWLLSVPGVAEVARVGGFVKQYQVSIDPATLLGFKLPLERVIEAIRKGNNDTGGRVVEFNGREYMVRGLGYIKSLQDIETIAVGTDERGTPVLVRDIGRVGLGPDIRRGAAELNGEGDVAGGIVVIRYGENALDVIQRIKEKIKTITPSLPEGVKIITTYDRSDLIYRSIATLKEKLIEESLIVSLVIIVFLFHFRSALVVILTLPVAILMSFIAMYYIGVGSNIMSLGGIAIAIGAMIDAAIIMVENAHTRLEEWEKEGRPIDRTRLLIEAAQQVGRPLFFSLLIITVSFLPVFTLQAQEGRLFRPLAYTKTFSMFFAAFLAVTLGPLLMVLLIRGKIQPEEKNPINRFLIWAYQPVVHLALRWKKTVLVTALLAMAATVPIFLKFGSEFMPPLYEGTLLYMPTALPGASITQVSQLIQVQDRIIKHFPEVESVFAKGGRSTSATDPAPLEMIETVINLKPEEAWRKGMTVEKLIDEMDTALQLPGVSNAWTMPIKARTDMLSTGIRTPVGIKVLGPKLETIQSIGLEIETALKNVRGTRNVLAERVAGGYYLDFEIKRDEIARYGLTVADVEDVIETAVGGRAVTTTIEGRERFPVNIRYFRGLRDSMDGLKRVLVSTPMGAQVPITQLVDLKLSTGTTLIRSEAAELVGYVYVDVADRDIGSYVADAQRVVAEQVKLPQGYHLLWSGQFEYMERAKERLKVVIPLTLLIVFVLLYFNTASVTKVFIVLLAVPFSLIGAFWLVYLLGYNLSVAVWVGIIALAGVDAETGVIMLLYLDHAFEKRRDAGRMRTIADLQEAISEGAVRRIRPKMMTVMAILMGLLPIMWSHGAGADVMKRIAAPMIGGVVTSFILELLVYPVIFEVWRGRQLTRTGATQTLHEGER</sequence>